<dbReference type="InterPro" id="IPR003609">
    <property type="entry name" value="Pan_app"/>
</dbReference>
<dbReference type="GO" id="GO:0009653">
    <property type="term" value="P:anatomical structure morphogenesis"/>
    <property type="evidence" value="ECO:0007669"/>
    <property type="project" value="TreeGrafter"/>
</dbReference>
<comment type="caution">
    <text evidence="4">The sequence shown here is derived from an EMBL/GenBank/DDBJ whole genome shotgun (WGS) entry which is preliminary data.</text>
</comment>
<feature type="chain" id="PRO_5042991723" description="Apple domain-containing protein" evidence="2">
    <location>
        <begin position="22"/>
        <end position="582"/>
    </location>
</feature>
<sequence>MPRLPFLLFLLFHVLSTATTGQDVPFTTTGVATAATSTDVPTTARASTSQPTATVTTTTRYEAWSSSTPASTTSEAPTSVATTSVSTSAPASESASGRAVVVSALSEPAPPQPWCLREHVSYERLSGYKVADLQAAQRTLTSAAPTQPPPPSTAEECYLRCLDDDRCRGYSVNHVRQVCALTWFDVANRSDYLLPDPNWSFHRKICLPERPCLRHWSFERVPRFQLVGFEDRVVSEVVDQDGCLQLCASEASFVCRSTRYEASRQRCVLSRHDRRTAAESFRRTALDEAASADVLYSENQCVSEPPRCNFRPLRGRSLSRGHVFVDEEATSHALCQESCVNHTVFVCRSFVYDQSRRLCLLSPDDSYSAQQEATPSAAEERAASDDDAALLFEKGSCIDVEMRCEATAMTAIIQVTSSFRGRVYAVGHPHQCFSSSVTDTGHVALTVPLHGRQCGTKNLGNGTFLNSIVVQHHPYVLQSSDRRIDISCEYEEVERKLRGGKQVLEGDLQSLTQVITGLAPTPPVRLRVVNSSGDEVAGVDLGEPLYLKVDMEDESVFGIFGSSLTARSGEGSETILLLDDKG</sequence>
<keyword evidence="2" id="KW-0732">Signal</keyword>
<dbReference type="AlphaFoldDB" id="A0AAQ4FAT7"/>
<dbReference type="CDD" id="cd01099">
    <property type="entry name" value="PAN_AP_HGF"/>
    <property type="match status" value="1"/>
</dbReference>
<gene>
    <name evidence="4" type="ORF">V5799_009773</name>
</gene>
<evidence type="ECO:0000313" key="5">
    <source>
        <dbReference type="Proteomes" id="UP001321473"/>
    </source>
</evidence>
<proteinExistence type="predicted"/>
<dbReference type="Pfam" id="PF00024">
    <property type="entry name" value="PAN_1"/>
    <property type="match status" value="3"/>
</dbReference>
<feature type="domain" description="Apple" evidence="3">
    <location>
        <begin position="117"/>
        <end position="205"/>
    </location>
</feature>
<reference evidence="4 5" key="1">
    <citation type="journal article" date="2023" name="Arcadia Sci">
        <title>De novo assembly of a long-read Amblyomma americanum tick genome.</title>
        <authorList>
            <person name="Chou S."/>
            <person name="Poskanzer K.E."/>
            <person name="Rollins M."/>
            <person name="Thuy-Boun P.S."/>
        </authorList>
    </citation>
    <scope>NUCLEOTIDE SEQUENCE [LARGE SCALE GENOMIC DNA]</scope>
    <source>
        <strain evidence="4">F_SG_1</strain>
        <tissue evidence="4">Salivary glands</tissue>
    </source>
</reference>
<accession>A0AAQ4FAT7</accession>
<dbReference type="InterPro" id="IPR052774">
    <property type="entry name" value="Celegans_DevNeuronal_Protein"/>
</dbReference>
<dbReference type="EMBL" id="JARKHS020005097">
    <property type="protein sequence ID" value="KAK8783862.1"/>
    <property type="molecule type" value="Genomic_DNA"/>
</dbReference>
<organism evidence="4 5">
    <name type="scientific">Amblyomma americanum</name>
    <name type="common">Lone star tick</name>
    <dbReference type="NCBI Taxonomy" id="6943"/>
    <lineage>
        <taxon>Eukaryota</taxon>
        <taxon>Metazoa</taxon>
        <taxon>Ecdysozoa</taxon>
        <taxon>Arthropoda</taxon>
        <taxon>Chelicerata</taxon>
        <taxon>Arachnida</taxon>
        <taxon>Acari</taxon>
        <taxon>Parasitiformes</taxon>
        <taxon>Ixodida</taxon>
        <taxon>Ixodoidea</taxon>
        <taxon>Ixodidae</taxon>
        <taxon>Amblyomminae</taxon>
        <taxon>Amblyomma</taxon>
    </lineage>
</organism>
<feature type="domain" description="Apple" evidence="3">
    <location>
        <begin position="212"/>
        <end position="300"/>
    </location>
</feature>
<dbReference type="PANTHER" id="PTHR47327:SF1">
    <property type="entry name" value="RE15579P"/>
    <property type="match status" value="1"/>
</dbReference>
<evidence type="ECO:0000256" key="1">
    <source>
        <dbReference type="SAM" id="MobiDB-lite"/>
    </source>
</evidence>
<evidence type="ECO:0000313" key="4">
    <source>
        <dbReference type="EMBL" id="KAK8783862.1"/>
    </source>
</evidence>
<evidence type="ECO:0000259" key="3">
    <source>
        <dbReference type="SMART" id="SM00473"/>
    </source>
</evidence>
<name>A0AAQ4FAT7_AMBAM</name>
<feature type="non-terminal residue" evidence="4">
    <location>
        <position position="582"/>
    </location>
</feature>
<dbReference type="Proteomes" id="UP001321473">
    <property type="component" value="Unassembled WGS sequence"/>
</dbReference>
<protein>
    <recommendedName>
        <fullName evidence="3">Apple domain-containing protein</fullName>
    </recommendedName>
</protein>
<feature type="domain" description="Apple" evidence="3">
    <location>
        <begin position="305"/>
        <end position="381"/>
    </location>
</feature>
<dbReference type="SUPFAM" id="SSF57414">
    <property type="entry name" value="Hairpin loop containing domain-like"/>
    <property type="match status" value="3"/>
</dbReference>
<dbReference type="SMART" id="SM00473">
    <property type="entry name" value="PAN_AP"/>
    <property type="match status" value="3"/>
</dbReference>
<dbReference type="PANTHER" id="PTHR47327">
    <property type="entry name" value="FI18240P1-RELATED"/>
    <property type="match status" value="1"/>
</dbReference>
<feature type="signal peptide" evidence="2">
    <location>
        <begin position="1"/>
        <end position="21"/>
    </location>
</feature>
<keyword evidence="5" id="KW-1185">Reference proteome</keyword>
<feature type="region of interest" description="Disordered" evidence="1">
    <location>
        <begin position="42"/>
        <end position="92"/>
    </location>
</feature>
<evidence type="ECO:0000256" key="2">
    <source>
        <dbReference type="SAM" id="SignalP"/>
    </source>
</evidence>
<feature type="compositionally biased region" description="Low complexity" evidence="1">
    <location>
        <begin position="48"/>
        <end position="92"/>
    </location>
</feature>
<dbReference type="Gene3D" id="3.50.4.10">
    <property type="entry name" value="Hepatocyte Growth Factor"/>
    <property type="match status" value="2"/>
</dbReference>